<dbReference type="InterPro" id="IPR011545">
    <property type="entry name" value="DEAD/DEAH_box_helicase_dom"/>
</dbReference>
<feature type="compositionally biased region" description="Acidic residues" evidence="7">
    <location>
        <begin position="618"/>
        <end position="630"/>
    </location>
</feature>
<dbReference type="InterPro" id="IPR014001">
    <property type="entry name" value="Helicase_ATP-bd"/>
</dbReference>
<keyword evidence="2" id="KW-0238">DNA-binding</keyword>
<dbReference type="GO" id="GO:0003677">
    <property type="term" value="F:DNA binding"/>
    <property type="evidence" value="ECO:0007669"/>
    <property type="project" value="UniProtKB-KW"/>
</dbReference>
<dbReference type="PANTHER" id="PTHR13710">
    <property type="entry name" value="DNA HELICASE RECQ FAMILY MEMBER"/>
    <property type="match status" value="1"/>
</dbReference>
<evidence type="ECO:0000256" key="5">
    <source>
        <dbReference type="ARBA" id="ARBA00034808"/>
    </source>
</evidence>
<evidence type="ECO:0000256" key="3">
    <source>
        <dbReference type="ARBA" id="ARBA00023235"/>
    </source>
</evidence>
<evidence type="ECO:0000256" key="1">
    <source>
        <dbReference type="ARBA" id="ARBA00005446"/>
    </source>
</evidence>
<feature type="domain" description="Helicase ATP-binding" evidence="8">
    <location>
        <begin position="100"/>
        <end position="303"/>
    </location>
</feature>
<dbReference type="GO" id="GO:0005737">
    <property type="term" value="C:cytoplasm"/>
    <property type="evidence" value="ECO:0007669"/>
    <property type="project" value="TreeGrafter"/>
</dbReference>
<keyword evidence="3" id="KW-0413">Isomerase</keyword>
<evidence type="ECO:0000259" key="8">
    <source>
        <dbReference type="PROSITE" id="PS51192"/>
    </source>
</evidence>
<reference evidence="9 10" key="1">
    <citation type="journal article" date="2018" name="MBio">
        <title>Comparative Genomics Reveals the Core Gene Toolbox for the Fungus-Insect Symbiosis.</title>
        <authorList>
            <person name="Wang Y."/>
            <person name="Stata M."/>
            <person name="Wang W."/>
            <person name="Stajich J.E."/>
            <person name="White M.M."/>
            <person name="Moncalvo J.M."/>
        </authorList>
    </citation>
    <scope>NUCLEOTIDE SEQUENCE [LARGE SCALE GENOMIC DNA]</scope>
    <source>
        <strain evidence="9 10">AUS-126-30</strain>
    </source>
</reference>
<protein>
    <recommendedName>
        <fullName evidence="5">DNA 3'-5' helicase</fullName>
        <ecNumber evidence="5">5.6.2.4</ecNumber>
    </recommendedName>
</protein>
<dbReference type="InterPro" id="IPR032284">
    <property type="entry name" value="RecQ_Zn-bd"/>
</dbReference>
<keyword evidence="10" id="KW-1185">Reference proteome</keyword>
<gene>
    <name evidence="9" type="ORF">BB558_002645</name>
</gene>
<feature type="region of interest" description="Disordered" evidence="7">
    <location>
        <begin position="606"/>
        <end position="683"/>
    </location>
</feature>
<sequence length="683" mass="77923">MNGIQEIESAKKEIKILENKLNDLDTQINELLQQKTELEREKSVYDNILLKNKQLQNLKHQDILKESYLSENFPWSSLLKSKALEHFQITEWKHPQLSAMNSLLDQKDVFVIMPTGGGKSLCYQLTALISKGLTVVISPLLSLIQDQLFELEAHGIKAQCLTSEQSKQTQNEIMQEIKQYVESVNPSQSKKSRKVKKEEGDETVAEQNVDRIKLLFLTPEKVTKNKRIVNILQNLYTNGLLNSIVIDECHCCSEMGHDFRPDYKRLGLFKMVFPKTPILALTATSTHTVMQSVISILGMKMPNEDGGTIVYSSPLWRENMHYSVLPKPNTLQKQAKAMSDWILANYPDDRGIIYCSTKKETLDISLHLYEASNKKINTAYYQESGRAGRDGMPASCVLYYRPQDASKITTWAVGSGVNEQVEKSLAMVRYCEQITTCRKLWVEEYFNTGDLLNKAVSDNPCGVCDICEQKKQGIEPQNLDITDEAVTIINILGTLKKYKQTMTFLQLLDTYCGNGLKKLPWVNDLVENGKAIISKKYQREVKEKIVNYLLLHNFIAEKYHFTSYSVIARLIVGNSGQRIFNKRIDQVRTFLPGNALFMPHIPQTTTKLKSKNNTQSNLEDDNDIPSDLENDNNTPLESEDDHDIPLKLENDFDTTPRLEDVPDNMSPKRKRTIKIESSSESDE</sequence>
<dbReference type="GO" id="GO:0043138">
    <property type="term" value="F:3'-5' DNA helicase activity"/>
    <property type="evidence" value="ECO:0007669"/>
    <property type="project" value="UniProtKB-EC"/>
</dbReference>
<keyword evidence="6" id="KW-0175">Coiled coil</keyword>
<comment type="caution">
    <text evidence="9">The sequence shown here is derived from an EMBL/GenBank/DDBJ whole genome shotgun (WGS) entry which is preliminary data.</text>
</comment>
<dbReference type="GO" id="GO:0005524">
    <property type="term" value="F:ATP binding"/>
    <property type="evidence" value="ECO:0007669"/>
    <property type="project" value="InterPro"/>
</dbReference>
<dbReference type="PROSITE" id="PS51192">
    <property type="entry name" value="HELICASE_ATP_BIND_1"/>
    <property type="match status" value="1"/>
</dbReference>
<dbReference type="InterPro" id="IPR027417">
    <property type="entry name" value="P-loop_NTPase"/>
</dbReference>
<evidence type="ECO:0000256" key="4">
    <source>
        <dbReference type="ARBA" id="ARBA00034617"/>
    </source>
</evidence>
<comment type="similarity">
    <text evidence="1">Belongs to the helicase family. RecQ subfamily.</text>
</comment>
<evidence type="ECO:0000256" key="2">
    <source>
        <dbReference type="ARBA" id="ARBA00023125"/>
    </source>
</evidence>
<dbReference type="Gene3D" id="3.40.50.300">
    <property type="entry name" value="P-loop containing nucleotide triphosphate hydrolases"/>
    <property type="match status" value="3"/>
</dbReference>
<feature type="coiled-coil region" evidence="6">
    <location>
        <begin position="7"/>
        <end position="48"/>
    </location>
</feature>
<comment type="catalytic activity">
    <reaction evidence="4">
        <text>Couples ATP hydrolysis with the unwinding of duplex DNA by translocating in the 3'-5' direction.</text>
        <dbReference type="EC" id="5.6.2.4"/>
    </reaction>
</comment>
<dbReference type="InterPro" id="IPR036388">
    <property type="entry name" value="WH-like_DNA-bd_sf"/>
</dbReference>
<feature type="compositionally biased region" description="Basic and acidic residues" evidence="7">
    <location>
        <begin position="643"/>
        <end position="660"/>
    </location>
</feature>
<dbReference type="GO" id="GO:0005694">
    <property type="term" value="C:chromosome"/>
    <property type="evidence" value="ECO:0007669"/>
    <property type="project" value="TreeGrafter"/>
</dbReference>
<organism evidence="9 10">
    <name type="scientific">Smittium angustum</name>
    <dbReference type="NCBI Taxonomy" id="133377"/>
    <lineage>
        <taxon>Eukaryota</taxon>
        <taxon>Fungi</taxon>
        <taxon>Fungi incertae sedis</taxon>
        <taxon>Zoopagomycota</taxon>
        <taxon>Kickxellomycotina</taxon>
        <taxon>Harpellomycetes</taxon>
        <taxon>Harpellales</taxon>
        <taxon>Legeriomycetaceae</taxon>
        <taxon>Smittium</taxon>
    </lineage>
</organism>
<evidence type="ECO:0000256" key="7">
    <source>
        <dbReference type="SAM" id="MobiDB-lite"/>
    </source>
</evidence>
<dbReference type="CDD" id="cd17920">
    <property type="entry name" value="DEXHc_RecQ"/>
    <property type="match status" value="1"/>
</dbReference>
<dbReference type="PANTHER" id="PTHR13710:SF105">
    <property type="entry name" value="ATP-DEPENDENT DNA HELICASE Q1"/>
    <property type="match status" value="1"/>
</dbReference>
<proteinExistence type="inferred from homology"/>
<dbReference type="Gene3D" id="1.10.10.10">
    <property type="entry name" value="Winged helix-like DNA-binding domain superfamily/Winged helix DNA-binding domain"/>
    <property type="match status" value="1"/>
</dbReference>
<dbReference type="Proteomes" id="UP000245591">
    <property type="component" value="Unassembled WGS sequence"/>
</dbReference>
<dbReference type="EMBL" id="MBFU01000199">
    <property type="protein sequence ID" value="PWA01273.1"/>
    <property type="molecule type" value="Genomic_DNA"/>
</dbReference>
<accession>A0A2U1J8H5</accession>
<evidence type="ECO:0000256" key="6">
    <source>
        <dbReference type="SAM" id="Coils"/>
    </source>
</evidence>
<dbReference type="AlphaFoldDB" id="A0A2U1J8H5"/>
<dbReference type="SMART" id="SM00487">
    <property type="entry name" value="DEXDc"/>
    <property type="match status" value="1"/>
</dbReference>
<name>A0A2U1J8H5_SMIAN</name>
<feature type="compositionally biased region" description="Polar residues" evidence="7">
    <location>
        <begin position="606"/>
        <end position="617"/>
    </location>
</feature>
<dbReference type="GO" id="GO:0009378">
    <property type="term" value="F:four-way junction helicase activity"/>
    <property type="evidence" value="ECO:0007669"/>
    <property type="project" value="TreeGrafter"/>
</dbReference>
<evidence type="ECO:0000313" key="9">
    <source>
        <dbReference type="EMBL" id="PWA01273.1"/>
    </source>
</evidence>
<dbReference type="Pfam" id="PF16124">
    <property type="entry name" value="RecQ_Zn_bind"/>
    <property type="match status" value="1"/>
</dbReference>
<dbReference type="Pfam" id="PF00270">
    <property type="entry name" value="DEAD"/>
    <property type="match status" value="1"/>
</dbReference>
<dbReference type="EC" id="5.6.2.4" evidence="5"/>
<dbReference type="GO" id="GO:0000724">
    <property type="term" value="P:double-strand break repair via homologous recombination"/>
    <property type="evidence" value="ECO:0007669"/>
    <property type="project" value="TreeGrafter"/>
</dbReference>
<evidence type="ECO:0000313" key="10">
    <source>
        <dbReference type="Proteomes" id="UP000245591"/>
    </source>
</evidence>
<dbReference type="SUPFAM" id="SSF52540">
    <property type="entry name" value="P-loop containing nucleoside triphosphate hydrolases"/>
    <property type="match status" value="2"/>
</dbReference>